<reference evidence="2 3" key="1">
    <citation type="submission" date="2021-10" db="EMBL/GenBank/DDBJ databases">
        <authorList>
            <person name="Koch H."/>
        </authorList>
    </citation>
    <scope>NUCLEOTIDE SEQUENCE [LARGE SCALE GENOMIC DNA]</scope>
    <source>
        <strain evidence="2">6680</strain>
    </source>
</reference>
<dbReference type="Proteomes" id="UP000839052">
    <property type="component" value="Chromosome"/>
</dbReference>
<dbReference type="Gene3D" id="3.10.450.40">
    <property type="match status" value="1"/>
</dbReference>
<dbReference type="Pfam" id="PF04965">
    <property type="entry name" value="GPW_gp25"/>
    <property type="match status" value="1"/>
</dbReference>
<name>A0ABM8YWJ3_9PROT</name>
<gene>
    <name evidence="2" type="ORF">NTG6680_0599</name>
</gene>
<evidence type="ECO:0000313" key="2">
    <source>
        <dbReference type="EMBL" id="CAG9931852.1"/>
    </source>
</evidence>
<sequence length="122" mass="13171">MSQIDFPFHFDGRGRTAQTDESGYIRDLIEQVLLTAPGERVMRPTFGSGVMQLVFAAASPEVAATTQFLIQGALQQWLSDVITVDTVDVQAQDGALLITVQYVERRTQTRGVAQISAPGGGS</sequence>
<protein>
    <submittedName>
        <fullName evidence="2">GPW_gp25 domain-containing protein</fullName>
    </submittedName>
</protein>
<keyword evidence="3" id="KW-1185">Reference proteome</keyword>
<organism evidence="2 3">
    <name type="scientific">Candidatus Nitrotoga arctica</name>
    <dbReference type="NCBI Taxonomy" id="453162"/>
    <lineage>
        <taxon>Bacteria</taxon>
        <taxon>Pseudomonadati</taxon>
        <taxon>Pseudomonadota</taxon>
        <taxon>Betaproteobacteria</taxon>
        <taxon>Nitrosomonadales</taxon>
        <taxon>Gallionellaceae</taxon>
        <taxon>Candidatus Nitrotoga</taxon>
    </lineage>
</organism>
<proteinExistence type="predicted"/>
<dbReference type="RefSeq" id="WP_275584312.1">
    <property type="nucleotide sequence ID" value="NZ_OU912926.1"/>
</dbReference>
<dbReference type="EMBL" id="OU912926">
    <property type="protein sequence ID" value="CAG9931852.1"/>
    <property type="molecule type" value="Genomic_DNA"/>
</dbReference>
<feature type="domain" description="IraD/Gp25-like" evidence="1">
    <location>
        <begin position="24"/>
        <end position="107"/>
    </location>
</feature>
<dbReference type="SUPFAM" id="SSF160719">
    <property type="entry name" value="gpW/gp25-like"/>
    <property type="match status" value="1"/>
</dbReference>
<accession>A0ABM8YWJ3</accession>
<dbReference type="InterPro" id="IPR007048">
    <property type="entry name" value="IraD/Gp25-like"/>
</dbReference>
<evidence type="ECO:0000313" key="3">
    <source>
        <dbReference type="Proteomes" id="UP000839052"/>
    </source>
</evidence>
<evidence type="ECO:0000259" key="1">
    <source>
        <dbReference type="Pfam" id="PF04965"/>
    </source>
</evidence>